<evidence type="ECO:0000313" key="1">
    <source>
        <dbReference type="EMBL" id="SOZ74393.1"/>
    </source>
</evidence>
<accession>A0A375EBV5</accession>
<dbReference type="EMBL" id="LT976981">
    <property type="protein sequence ID" value="SOZ74393.1"/>
    <property type="molecule type" value="Genomic_DNA"/>
</dbReference>
<reference evidence="2" key="1">
    <citation type="submission" date="2018-01" db="EMBL/GenBank/DDBJ databases">
        <authorList>
            <person name="Gaut B.S."/>
            <person name="Morton B.R."/>
            <person name="Clegg M.T."/>
            <person name="Duvall M.R."/>
        </authorList>
    </citation>
    <scope>NUCLEOTIDE SEQUENCE [LARGE SCALE GENOMIC DNA]</scope>
    <source>
        <plasmid evidence="2">Plasmid cbm2613_p</plasmid>
    </source>
</reference>
<gene>
    <name evidence="1" type="ORF">CBM2613_P10039</name>
</gene>
<protein>
    <submittedName>
        <fullName evidence="1">Uncharacterized protein</fullName>
    </submittedName>
</protein>
<name>A0A375EBV5_9BURK</name>
<dbReference type="AlphaFoldDB" id="A0A375EBV5"/>
<dbReference type="Proteomes" id="UP000256952">
    <property type="component" value="Plasmid CBM2613_p"/>
</dbReference>
<keyword evidence="1" id="KW-0614">Plasmid</keyword>
<sequence>MHPILALECSTVKKRGRLSTGTKGRVEGWRQLSSFAIWTGKEHTSAALAKSAPRHYRRKALA</sequence>
<proteinExistence type="predicted"/>
<evidence type="ECO:0000313" key="2">
    <source>
        <dbReference type="Proteomes" id="UP000256952"/>
    </source>
</evidence>
<organism evidence="1 2">
    <name type="scientific">Cupriavidus taiwanensis</name>
    <dbReference type="NCBI Taxonomy" id="164546"/>
    <lineage>
        <taxon>Bacteria</taxon>
        <taxon>Pseudomonadati</taxon>
        <taxon>Pseudomonadota</taxon>
        <taxon>Betaproteobacteria</taxon>
        <taxon>Burkholderiales</taxon>
        <taxon>Burkholderiaceae</taxon>
        <taxon>Cupriavidus</taxon>
    </lineage>
</organism>
<geneLocation type="plasmid" evidence="2">
    <name>cbm2613_p</name>
</geneLocation>